<protein>
    <submittedName>
        <fullName evidence="3">Alginate lyase</fullName>
        <ecNumber evidence="3">4.2.2.3</ecNumber>
    </submittedName>
</protein>
<feature type="region of interest" description="Disordered" evidence="1">
    <location>
        <begin position="81"/>
        <end position="110"/>
    </location>
</feature>
<dbReference type="Pfam" id="PF08787">
    <property type="entry name" value="Alginate_lyase2"/>
    <property type="match status" value="1"/>
</dbReference>
<accession>A0A0B8QV23</accession>
<keyword evidence="3" id="KW-0456">Lyase</keyword>
<dbReference type="SUPFAM" id="SSF49899">
    <property type="entry name" value="Concanavalin A-like lectins/glucanases"/>
    <property type="match status" value="1"/>
</dbReference>
<dbReference type="STRING" id="1481914.JCM19241_672"/>
<sequence length="387" mass="43085">MLMGIFALHLVLRGHLINVQLVGIQLFKSNSRESSFIQLVVIYKRPIFRPTKSTEDKTMKLIYLNTIFLAVALGLSGCNSSSSSGGSSPTNPDTGNPSTPGNGGDQDLDETPITWNLDQWKITLPISQTYYRDTYNSSLSGGTSAAELVPGGCEGKKDDFSEDTYLPEYVYYGNYGHLHFRVDLDGDGLATTANTSYVRSELRELYNYQTTSGCSTSNQNWRIQDNDYHQLQGTLVVNQHPNVSQPKVIVGQIHGQKIKQALVKLQWEGDSRPIRVILNDSFAENNESCTSCSPFSVELGFAKAGDQWSYNIVANDEGLRLEAAGVSRFIEWGETVQWDGKFYTLSEDWANNSNSFYFKAGIYPQLKASDYSGVFDVSFSEIKITHQ</sequence>
<evidence type="ECO:0000256" key="1">
    <source>
        <dbReference type="SAM" id="MobiDB-lite"/>
    </source>
</evidence>
<dbReference type="Gene3D" id="2.60.120.200">
    <property type="match status" value="1"/>
</dbReference>
<dbReference type="EMBL" id="BBSC01000011">
    <property type="protein sequence ID" value="GAM77944.1"/>
    <property type="molecule type" value="Genomic_DNA"/>
</dbReference>
<evidence type="ECO:0000259" key="2">
    <source>
        <dbReference type="Pfam" id="PF08787"/>
    </source>
</evidence>
<organism evidence="3 4">
    <name type="scientific">Vibrio ishigakensis</name>
    <dbReference type="NCBI Taxonomy" id="1481914"/>
    <lineage>
        <taxon>Bacteria</taxon>
        <taxon>Pseudomonadati</taxon>
        <taxon>Pseudomonadota</taxon>
        <taxon>Gammaproteobacteria</taxon>
        <taxon>Vibrionales</taxon>
        <taxon>Vibrionaceae</taxon>
        <taxon>Vibrio</taxon>
    </lineage>
</organism>
<dbReference type="Proteomes" id="UP000031666">
    <property type="component" value="Unassembled WGS sequence"/>
</dbReference>
<name>A0A0B8QV23_9VIBR</name>
<feature type="compositionally biased region" description="Polar residues" evidence="1">
    <location>
        <begin position="89"/>
        <end position="100"/>
    </location>
</feature>
<dbReference type="GO" id="GO:0045135">
    <property type="term" value="F:poly(beta-D-mannuronate) lyase activity"/>
    <property type="evidence" value="ECO:0007669"/>
    <property type="project" value="UniProtKB-EC"/>
</dbReference>
<dbReference type="AlphaFoldDB" id="A0A0B8QV23"/>
<comment type="caution">
    <text evidence="3">The sequence shown here is derived from an EMBL/GenBank/DDBJ whole genome shotgun (WGS) entry which is preliminary data.</text>
</comment>
<evidence type="ECO:0000313" key="3">
    <source>
        <dbReference type="EMBL" id="GAM77944.1"/>
    </source>
</evidence>
<proteinExistence type="predicted"/>
<dbReference type="InterPro" id="IPR013320">
    <property type="entry name" value="ConA-like_dom_sf"/>
</dbReference>
<feature type="domain" description="Alginate lyase 2" evidence="2">
    <location>
        <begin position="115"/>
        <end position="386"/>
    </location>
</feature>
<dbReference type="InterPro" id="IPR014895">
    <property type="entry name" value="Alginate_lyase_2"/>
</dbReference>
<reference evidence="3 4" key="2">
    <citation type="submission" date="2015-01" db="EMBL/GenBank/DDBJ databases">
        <authorList>
            <consortium name="NBRP consortium"/>
            <person name="Sawabe T."/>
            <person name="Meirelles P."/>
            <person name="Feng G."/>
            <person name="Sayaka M."/>
            <person name="Hattori M."/>
            <person name="Ohkuma M."/>
        </authorList>
    </citation>
    <scope>NUCLEOTIDE SEQUENCE [LARGE SCALE GENOMIC DNA]</scope>
    <source>
        <strain evidence="4">JCM 19241</strain>
    </source>
</reference>
<reference evidence="3 4" key="1">
    <citation type="submission" date="2015-01" db="EMBL/GenBank/DDBJ databases">
        <title>Vibrio sp. C94 JCM 19241 whole genome shotgun sequence.</title>
        <authorList>
            <person name="Sawabe T."/>
            <person name="Meirelles P."/>
            <person name="Feng G."/>
            <person name="Sayaka M."/>
            <person name="Hattori M."/>
            <person name="Ohkuma M."/>
        </authorList>
    </citation>
    <scope>NUCLEOTIDE SEQUENCE [LARGE SCALE GENOMIC DNA]</scope>
    <source>
        <strain evidence="4">JCM 19241</strain>
    </source>
</reference>
<evidence type="ECO:0000313" key="4">
    <source>
        <dbReference type="Proteomes" id="UP000031666"/>
    </source>
</evidence>
<gene>
    <name evidence="3" type="ORF">JCM19241_672</name>
</gene>
<dbReference type="EC" id="4.2.2.3" evidence="3"/>